<evidence type="ECO:0000313" key="3">
    <source>
        <dbReference type="Proteomes" id="UP000271683"/>
    </source>
</evidence>
<evidence type="ECO:0000313" key="2">
    <source>
        <dbReference type="EMBL" id="ROP32709.1"/>
    </source>
</evidence>
<proteinExistence type="predicted"/>
<reference evidence="2 3" key="1">
    <citation type="submission" date="2018-11" db="EMBL/GenBank/DDBJ databases">
        <title>Sequencing the genomes of 1000 actinobacteria strains.</title>
        <authorList>
            <person name="Klenk H.-P."/>
        </authorList>
    </citation>
    <scope>NUCLEOTIDE SEQUENCE [LARGE SCALE GENOMIC DNA]</scope>
    <source>
        <strain evidence="2 3">DSM 43634</strain>
    </source>
</reference>
<accession>A0A3N1GR59</accession>
<gene>
    <name evidence="2" type="ORF">EDD30_5656</name>
</gene>
<dbReference type="Pfam" id="PF04149">
    <property type="entry name" value="DUF397"/>
    <property type="match status" value="1"/>
</dbReference>
<name>A0A3N1GR59_9ACTN</name>
<organism evidence="2 3">
    <name type="scientific">Couchioplanes caeruleus</name>
    <dbReference type="NCBI Taxonomy" id="56438"/>
    <lineage>
        <taxon>Bacteria</taxon>
        <taxon>Bacillati</taxon>
        <taxon>Actinomycetota</taxon>
        <taxon>Actinomycetes</taxon>
        <taxon>Micromonosporales</taxon>
        <taxon>Micromonosporaceae</taxon>
        <taxon>Couchioplanes</taxon>
    </lineage>
</organism>
<dbReference type="InterPro" id="IPR007278">
    <property type="entry name" value="DUF397"/>
</dbReference>
<comment type="caution">
    <text evidence="2">The sequence shown here is derived from an EMBL/GenBank/DDBJ whole genome shotgun (WGS) entry which is preliminary data.</text>
</comment>
<sequence>MAGGGRLAFVAKKFELDLSDAVWRRSGTSEEAAVEVALLEGGVAVRDSRRPDGDVLFFTPAEWDAFVGGAKDGEFDL</sequence>
<feature type="domain" description="DUF397" evidence="1">
    <location>
        <begin position="21"/>
        <end position="71"/>
    </location>
</feature>
<dbReference type="AlphaFoldDB" id="A0A3N1GR59"/>
<dbReference type="EMBL" id="RJKL01000001">
    <property type="protein sequence ID" value="ROP32709.1"/>
    <property type="molecule type" value="Genomic_DNA"/>
</dbReference>
<dbReference type="Proteomes" id="UP000271683">
    <property type="component" value="Unassembled WGS sequence"/>
</dbReference>
<evidence type="ECO:0000259" key="1">
    <source>
        <dbReference type="Pfam" id="PF04149"/>
    </source>
</evidence>
<protein>
    <submittedName>
        <fullName evidence="2">Uncharacterized protein DUF397</fullName>
    </submittedName>
</protein>